<name>A0A8J2YMH8_9RHOB</name>
<accession>A0A8J2YMH8</accession>
<comment type="caution">
    <text evidence="5">The sequence shown here is derived from an EMBL/GenBank/DDBJ whole genome shotgun (WGS) entry which is preliminary data.</text>
</comment>
<feature type="domain" description="HpcH/HpaI aldolase/citrate lyase" evidence="4">
    <location>
        <begin position="25"/>
        <end position="212"/>
    </location>
</feature>
<dbReference type="SUPFAM" id="SSF51621">
    <property type="entry name" value="Phosphoenolpyruvate/pyruvate domain"/>
    <property type="match status" value="1"/>
</dbReference>
<evidence type="ECO:0000256" key="3">
    <source>
        <dbReference type="ARBA" id="ARBA00023239"/>
    </source>
</evidence>
<dbReference type="Proteomes" id="UP000602745">
    <property type="component" value="Unassembled WGS sequence"/>
</dbReference>
<dbReference type="RefSeq" id="WP_188410989.1">
    <property type="nucleotide sequence ID" value="NZ_BMCP01000007.1"/>
</dbReference>
<keyword evidence="2" id="KW-0479">Metal-binding</keyword>
<dbReference type="EMBL" id="BMCP01000007">
    <property type="protein sequence ID" value="GGE53797.1"/>
    <property type="molecule type" value="Genomic_DNA"/>
</dbReference>
<reference evidence="5" key="1">
    <citation type="journal article" date="2014" name="Int. J. Syst. Evol. Microbiol.">
        <title>Complete genome sequence of Corynebacterium casei LMG S-19264T (=DSM 44701T), isolated from a smear-ripened cheese.</title>
        <authorList>
            <consortium name="US DOE Joint Genome Institute (JGI-PGF)"/>
            <person name="Walter F."/>
            <person name="Albersmeier A."/>
            <person name="Kalinowski J."/>
            <person name="Ruckert C."/>
        </authorList>
    </citation>
    <scope>NUCLEOTIDE SEQUENCE</scope>
    <source>
        <strain evidence="5">CCM 7684</strain>
    </source>
</reference>
<dbReference type="Gene3D" id="3.20.20.60">
    <property type="entry name" value="Phosphoenolpyruvate-binding domains"/>
    <property type="match status" value="1"/>
</dbReference>
<dbReference type="PANTHER" id="PTHR30502">
    <property type="entry name" value="2-KETO-3-DEOXY-L-RHAMNONATE ALDOLASE"/>
    <property type="match status" value="1"/>
</dbReference>
<evidence type="ECO:0000259" key="4">
    <source>
        <dbReference type="Pfam" id="PF03328"/>
    </source>
</evidence>
<proteinExistence type="inferred from homology"/>
<comment type="similarity">
    <text evidence="1">Belongs to the HpcH/HpaI aldolase family.</text>
</comment>
<evidence type="ECO:0000313" key="5">
    <source>
        <dbReference type="EMBL" id="GGE53797.1"/>
    </source>
</evidence>
<dbReference type="GO" id="GO:0046872">
    <property type="term" value="F:metal ion binding"/>
    <property type="evidence" value="ECO:0007669"/>
    <property type="project" value="UniProtKB-KW"/>
</dbReference>
<keyword evidence="3" id="KW-0456">Lyase</keyword>
<dbReference type="GO" id="GO:0016832">
    <property type="term" value="F:aldehyde-lyase activity"/>
    <property type="evidence" value="ECO:0007669"/>
    <property type="project" value="TreeGrafter"/>
</dbReference>
<keyword evidence="6" id="KW-1185">Reference proteome</keyword>
<dbReference type="InterPro" id="IPR040442">
    <property type="entry name" value="Pyrv_kinase-like_dom_sf"/>
</dbReference>
<reference evidence="5" key="2">
    <citation type="submission" date="2020-09" db="EMBL/GenBank/DDBJ databases">
        <authorList>
            <person name="Sun Q."/>
            <person name="Sedlacek I."/>
        </authorList>
    </citation>
    <scope>NUCLEOTIDE SEQUENCE</scope>
    <source>
        <strain evidence="5">CCM 7684</strain>
    </source>
</reference>
<protein>
    <submittedName>
        <fullName evidence="5">Aldolase</fullName>
    </submittedName>
</protein>
<dbReference type="AlphaFoldDB" id="A0A8J2YMH8"/>
<dbReference type="GO" id="GO:0005737">
    <property type="term" value="C:cytoplasm"/>
    <property type="evidence" value="ECO:0007669"/>
    <property type="project" value="TreeGrafter"/>
</dbReference>
<dbReference type="InterPro" id="IPR050251">
    <property type="entry name" value="HpcH-HpaI_aldolase"/>
</dbReference>
<evidence type="ECO:0000313" key="6">
    <source>
        <dbReference type="Proteomes" id="UP000602745"/>
    </source>
</evidence>
<dbReference type="InterPro" id="IPR015813">
    <property type="entry name" value="Pyrv/PenolPyrv_kinase-like_dom"/>
</dbReference>
<evidence type="ECO:0000256" key="1">
    <source>
        <dbReference type="ARBA" id="ARBA00005568"/>
    </source>
</evidence>
<dbReference type="PANTHER" id="PTHR30502:SF0">
    <property type="entry name" value="PHOSPHOENOLPYRUVATE CARBOXYLASE FAMILY PROTEIN"/>
    <property type="match status" value="1"/>
</dbReference>
<dbReference type="Pfam" id="PF03328">
    <property type="entry name" value="HpcH_HpaI"/>
    <property type="match status" value="1"/>
</dbReference>
<gene>
    <name evidence="5" type="ORF">GCM10007276_33610</name>
</gene>
<sequence>MLENNVKKLFQSGKPAVGTWATLVDHPKFMRLLAATGLDFVILEMEHTDFTIQQVGTAALVARASGITPIVRPAGTMNPHDLTRPLDAGAQGLLLPRVDTPEQLEAIIKATKYYPRGERILNMRGSHTDFLRLADPAEQIAKINAGTITVAMVETQQALDALPEICDVDGLDAIMIGPDDLSQDLGVPGLVKHPKMEAATERVIEVCTEKKIPWGFSVQDVATGKKWIERGIGWMPFANDANVLFNAFSAAASELKAK</sequence>
<dbReference type="InterPro" id="IPR005000">
    <property type="entry name" value="Aldolase/citrate-lyase_domain"/>
</dbReference>
<organism evidence="5 6">
    <name type="scientific">Agaricicola taiwanensis</name>
    <dbReference type="NCBI Taxonomy" id="591372"/>
    <lineage>
        <taxon>Bacteria</taxon>
        <taxon>Pseudomonadati</taxon>
        <taxon>Pseudomonadota</taxon>
        <taxon>Alphaproteobacteria</taxon>
        <taxon>Rhodobacterales</taxon>
        <taxon>Paracoccaceae</taxon>
        <taxon>Agaricicola</taxon>
    </lineage>
</organism>
<evidence type="ECO:0000256" key="2">
    <source>
        <dbReference type="ARBA" id="ARBA00022723"/>
    </source>
</evidence>